<proteinExistence type="predicted"/>
<evidence type="ECO:0000259" key="5">
    <source>
        <dbReference type="PROSITE" id="PS50994"/>
    </source>
</evidence>
<dbReference type="GO" id="GO:0004190">
    <property type="term" value="F:aspartic-type endopeptidase activity"/>
    <property type="evidence" value="ECO:0007669"/>
    <property type="project" value="UniProtKB-KW"/>
</dbReference>
<dbReference type="PANTHER" id="PTHR47481">
    <property type="match status" value="1"/>
</dbReference>
<reference evidence="6" key="1">
    <citation type="submission" date="2023-05" db="EMBL/GenBank/DDBJ databases">
        <title>Genome and transcriptome analyses reveal genes involved in the formation of fine ridges on petal epidermal cells in Hibiscus trionum.</title>
        <authorList>
            <person name="Koshimizu S."/>
            <person name="Masuda S."/>
            <person name="Ishii T."/>
            <person name="Shirasu K."/>
            <person name="Hoshino A."/>
            <person name="Arita M."/>
        </authorList>
    </citation>
    <scope>NUCLEOTIDE SEQUENCE</scope>
    <source>
        <strain evidence="6">Hamamatsu line</strain>
    </source>
</reference>
<dbReference type="SUPFAM" id="SSF57756">
    <property type="entry name" value="Retrovirus zinc finger-like domains"/>
    <property type="match status" value="1"/>
</dbReference>
<evidence type="ECO:0000256" key="1">
    <source>
        <dbReference type="ARBA" id="ARBA00022750"/>
    </source>
</evidence>
<dbReference type="InterPro" id="IPR057670">
    <property type="entry name" value="SH3_retrovirus"/>
</dbReference>
<feature type="compositionally biased region" description="Polar residues" evidence="3">
    <location>
        <begin position="814"/>
        <end position="826"/>
    </location>
</feature>
<accession>A0A9W7IVH5</accession>
<dbReference type="GO" id="GO:0015074">
    <property type="term" value="P:DNA integration"/>
    <property type="evidence" value="ECO:0007669"/>
    <property type="project" value="InterPro"/>
</dbReference>
<dbReference type="InterPro" id="IPR025724">
    <property type="entry name" value="GAG-pre-integrase_dom"/>
</dbReference>
<keyword evidence="2" id="KW-0479">Metal-binding</keyword>
<dbReference type="Pfam" id="PF07727">
    <property type="entry name" value="RVT_2"/>
    <property type="match status" value="1"/>
</dbReference>
<dbReference type="Pfam" id="PF13976">
    <property type="entry name" value="gag_pre-integrs"/>
    <property type="match status" value="1"/>
</dbReference>
<dbReference type="InterPro" id="IPR054722">
    <property type="entry name" value="PolX-like_BBD"/>
</dbReference>
<dbReference type="InterPro" id="IPR012337">
    <property type="entry name" value="RNaseH-like_sf"/>
</dbReference>
<evidence type="ECO:0000256" key="2">
    <source>
        <dbReference type="PROSITE-ProRule" id="PRU00047"/>
    </source>
</evidence>
<dbReference type="Proteomes" id="UP001165190">
    <property type="component" value="Unassembled WGS sequence"/>
</dbReference>
<dbReference type="PROSITE" id="PS50994">
    <property type="entry name" value="INTEGRASE"/>
    <property type="match status" value="1"/>
</dbReference>
<dbReference type="OrthoDB" id="414945at2759"/>
<keyword evidence="1" id="KW-0645">Protease</keyword>
<evidence type="ECO:0008006" key="8">
    <source>
        <dbReference type="Google" id="ProtNLM"/>
    </source>
</evidence>
<dbReference type="InterPro" id="IPR013103">
    <property type="entry name" value="RVT_2"/>
</dbReference>
<feature type="domain" description="Integrase catalytic" evidence="5">
    <location>
        <begin position="517"/>
        <end position="691"/>
    </location>
</feature>
<dbReference type="PROSITE" id="PS50158">
    <property type="entry name" value="ZF_CCHC"/>
    <property type="match status" value="1"/>
</dbReference>
<dbReference type="InterPro" id="IPR043502">
    <property type="entry name" value="DNA/RNA_pol_sf"/>
</dbReference>
<feature type="compositionally biased region" description="Polar residues" evidence="3">
    <location>
        <begin position="848"/>
        <end position="857"/>
    </location>
</feature>
<keyword evidence="1" id="KW-0378">Hydrolase</keyword>
<protein>
    <recommendedName>
        <fullName evidence="8">Polyprotein</fullName>
    </recommendedName>
</protein>
<feature type="domain" description="CCHC-type" evidence="4">
    <location>
        <begin position="258"/>
        <end position="271"/>
    </location>
</feature>
<dbReference type="InterPro" id="IPR036397">
    <property type="entry name" value="RNaseH_sf"/>
</dbReference>
<evidence type="ECO:0000256" key="3">
    <source>
        <dbReference type="SAM" id="MobiDB-lite"/>
    </source>
</evidence>
<dbReference type="PANTHER" id="PTHR47481:SF30">
    <property type="entry name" value="CCHC-TYPE DOMAIN-CONTAINING PROTEIN"/>
    <property type="match status" value="1"/>
</dbReference>
<dbReference type="Pfam" id="PF25597">
    <property type="entry name" value="SH3_retrovirus"/>
    <property type="match status" value="1"/>
</dbReference>
<evidence type="ECO:0000259" key="4">
    <source>
        <dbReference type="PROSITE" id="PS50158"/>
    </source>
</evidence>
<dbReference type="GO" id="GO:0008270">
    <property type="term" value="F:zinc ion binding"/>
    <property type="evidence" value="ECO:0007669"/>
    <property type="project" value="UniProtKB-KW"/>
</dbReference>
<keyword evidence="7" id="KW-1185">Reference proteome</keyword>
<dbReference type="EMBL" id="BSYR01000037">
    <property type="protein sequence ID" value="GMJ03321.1"/>
    <property type="molecule type" value="Genomic_DNA"/>
</dbReference>
<feature type="compositionally biased region" description="Low complexity" evidence="3">
    <location>
        <begin position="763"/>
        <end position="787"/>
    </location>
</feature>
<dbReference type="InterPro" id="IPR001584">
    <property type="entry name" value="Integrase_cat-core"/>
</dbReference>
<gene>
    <name evidence="6" type="ORF">HRI_004001300</name>
</gene>
<feature type="compositionally biased region" description="Pro residues" evidence="3">
    <location>
        <begin position="788"/>
        <end position="801"/>
    </location>
</feature>
<dbReference type="Gene3D" id="3.30.420.10">
    <property type="entry name" value="Ribonuclease H-like superfamily/Ribonuclease H"/>
    <property type="match status" value="1"/>
</dbReference>
<sequence>MVTPLTASPDTSSREDSSDQSFSNKRISVRLDETNFLLWKQQVLLMIRGHGLESFLASTAAPPSQFLPSTDSAAPPSLNPAYTRFVQQDSSLASWLLSTVSPEVLPRLVGADTSSKIWQLITGMYSQLSTTRLMHLHCRLRSIKKCDLSMRAYTMQIKEICDLLASCGSPVSSIEQIATILNGLPPEYDPFVAVISASRDPYTVDNAVSILIDAETRVADPLRMPIGIHNTQFYDDSRRRDSPMYSGGRFKGRPRVQCQVCGKLGHLADRCWHRFDREYKPNTAAAPKNPAPTQINTCYAPDHADVTYDPFVTTVAPELVAPASTTESPQINSLMATISPSSVTWFPDSGATHHVTNASGTLHSSQPYSGKGMVHVGDGSALAISSVGQSEFLTPTHRLKLSHLLLVPQITRNLLSVSKFTEDNNVFLEFHAHSCCVKDEATGSIILHGKQEGGLYTFTGVSDSSSALSCTVTPPSPYWLWHQRLGHPSKEVLQHTLNKQLVLDKHTICKACQAGKSHVLPFHDSTTVYSSAFDLVEIDLWGPTAENSNGFLYYISFVDLHTRHCWIYLLKRKSEASAAFNLFHALVRNHYNNTIKAIQTDGGSEFFFLDNLLPSLGIQRRITYPYTSQQNGVVERKHRHITEMALTLLAQASMPLKFWSYAVLTAVYIINRLPSKTLDHISPHQRLTSKVPDYSFLKVFGCECFPHLRPFQQHKLSFRSKPCLFLGYSPKHHGYQCVDDTGKIYITRNMVFNEHIFPFSSSSMPTSSNTISTPPFPHIPGSSITSPIPSPTTTPVPPPMPSSSTIPEAPATSPPENTSHDISSSIPLPEPSQPTTTTSADPIDPMQPSHTTGNTHTMLTRSKHGIFKPKIYHVQVHTTPTTVHEAFQDSAWSTAVHNEFTALTTNDTWDLVSLPLGKHAIGCKWIFRIKHNPDGTVNRFKARLVAKGYTQVPGCDFLETFSPVVRFPTINILLSLAVTYSWPLHHIDVNNAFLKGDLSEVVYMHQPPGFVQLDSEGVPLVCKLKKAIYGLRQAPRNWFEKLKHSLQTLGFQASQADSSLFLRNTSSTTLYIVVYVDDILLTGNSITDVQTVIDSLHAQFTIKDLSQLQFFLGLEVQRTNNGLFLHQHQYATDLLKKTGFLECKDTSTPMVIYPKLSKHIGEPLSDVQGFRSVVGALQYLCHTRPDLAYAVNKVAQYMQAPTDVHWHAVQRILRYIKTTLHFGLWFECQQPDSLLLTAFSDADWGSDIDNRRSTSSHCVLLGHHTIFWSARKQRAVSRSTAELEYRSLADTSAEVLWIRSVLTEMGIHLPDVPIIWCDNTSTVSMAANPTLHAKTKHVDLDLHFVREKVATGSLQVNYVPAHCQLADIFTKPSAVQHFEDLRRKLHVLPPATVSSSEEKRNDGNVEE</sequence>
<feature type="region of interest" description="Disordered" evidence="3">
    <location>
        <begin position="1"/>
        <end position="23"/>
    </location>
</feature>
<keyword evidence="2" id="KW-0862">Zinc</keyword>
<comment type="caution">
    <text evidence="6">The sequence shown here is derived from an EMBL/GenBank/DDBJ whole genome shotgun (WGS) entry which is preliminary data.</text>
</comment>
<dbReference type="SUPFAM" id="SSF56672">
    <property type="entry name" value="DNA/RNA polymerases"/>
    <property type="match status" value="1"/>
</dbReference>
<evidence type="ECO:0000313" key="6">
    <source>
        <dbReference type="EMBL" id="GMJ03321.1"/>
    </source>
</evidence>
<dbReference type="SUPFAM" id="SSF53098">
    <property type="entry name" value="Ribonuclease H-like"/>
    <property type="match status" value="1"/>
</dbReference>
<organism evidence="6 7">
    <name type="scientific">Hibiscus trionum</name>
    <name type="common">Flower of an hour</name>
    <dbReference type="NCBI Taxonomy" id="183268"/>
    <lineage>
        <taxon>Eukaryota</taxon>
        <taxon>Viridiplantae</taxon>
        <taxon>Streptophyta</taxon>
        <taxon>Embryophyta</taxon>
        <taxon>Tracheophyta</taxon>
        <taxon>Spermatophyta</taxon>
        <taxon>Magnoliopsida</taxon>
        <taxon>eudicotyledons</taxon>
        <taxon>Gunneridae</taxon>
        <taxon>Pentapetalae</taxon>
        <taxon>rosids</taxon>
        <taxon>malvids</taxon>
        <taxon>Malvales</taxon>
        <taxon>Malvaceae</taxon>
        <taxon>Malvoideae</taxon>
        <taxon>Hibiscus</taxon>
    </lineage>
</organism>
<dbReference type="CDD" id="cd09272">
    <property type="entry name" value="RNase_HI_RT_Ty1"/>
    <property type="match status" value="1"/>
</dbReference>
<dbReference type="Pfam" id="PF22936">
    <property type="entry name" value="Pol_BBD"/>
    <property type="match status" value="1"/>
</dbReference>
<dbReference type="Pfam" id="PF14223">
    <property type="entry name" value="Retrotran_gag_2"/>
    <property type="match status" value="1"/>
</dbReference>
<feature type="region of interest" description="Disordered" evidence="3">
    <location>
        <begin position="763"/>
        <end position="857"/>
    </location>
</feature>
<evidence type="ECO:0000313" key="7">
    <source>
        <dbReference type="Proteomes" id="UP001165190"/>
    </source>
</evidence>
<dbReference type="InterPro" id="IPR036875">
    <property type="entry name" value="Znf_CCHC_sf"/>
</dbReference>
<dbReference type="InterPro" id="IPR001878">
    <property type="entry name" value="Znf_CCHC"/>
</dbReference>
<keyword evidence="1" id="KW-0064">Aspartyl protease</keyword>
<name>A0A9W7IVH5_HIBTR</name>
<dbReference type="GO" id="GO:0003676">
    <property type="term" value="F:nucleic acid binding"/>
    <property type="evidence" value="ECO:0007669"/>
    <property type="project" value="InterPro"/>
</dbReference>
<keyword evidence="2" id="KW-0863">Zinc-finger</keyword>